<reference evidence="2" key="1">
    <citation type="submission" date="2018-05" db="EMBL/GenBank/DDBJ databases">
        <title>Complete Genome Sequence of Methylobacterium sp. 17SD2-17.</title>
        <authorList>
            <person name="Srinivasan S."/>
        </authorList>
    </citation>
    <scope>NUCLEOTIDE SEQUENCE [LARGE SCALE GENOMIC DNA]</scope>
    <source>
        <strain evidence="2">17SD2-17</strain>
    </source>
</reference>
<evidence type="ECO:0000313" key="2">
    <source>
        <dbReference type="Proteomes" id="UP000245926"/>
    </source>
</evidence>
<name>A0A2U8WCQ2_9HYPH</name>
<sequence>MPRIEGSQEAWAGFTTRIAFVLAAVLIGTDSAFAEEVRSFCTKNSKVPRPFPKKTIANVSHQPIRFAA</sequence>
<gene>
    <name evidence="1" type="ORF">DK389_26305</name>
</gene>
<dbReference type="Proteomes" id="UP000245926">
    <property type="component" value="Chromosome"/>
</dbReference>
<keyword evidence="2" id="KW-1185">Reference proteome</keyword>
<dbReference type="KEGG" id="mets:DK389_26305"/>
<protein>
    <submittedName>
        <fullName evidence="1">Uncharacterized protein</fullName>
    </submittedName>
</protein>
<evidence type="ECO:0000313" key="1">
    <source>
        <dbReference type="EMBL" id="AWN43381.1"/>
    </source>
</evidence>
<dbReference type="AlphaFoldDB" id="A0A2U8WCQ2"/>
<proteinExistence type="predicted"/>
<organism evidence="1 2">
    <name type="scientific">Methylobacterium durans</name>
    <dbReference type="NCBI Taxonomy" id="2202825"/>
    <lineage>
        <taxon>Bacteria</taxon>
        <taxon>Pseudomonadati</taxon>
        <taxon>Pseudomonadota</taxon>
        <taxon>Alphaproteobacteria</taxon>
        <taxon>Hyphomicrobiales</taxon>
        <taxon>Methylobacteriaceae</taxon>
        <taxon>Methylobacterium</taxon>
    </lineage>
</organism>
<dbReference type="EMBL" id="CP029550">
    <property type="protein sequence ID" value="AWN43381.1"/>
    <property type="molecule type" value="Genomic_DNA"/>
</dbReference>
<accession>A0A2U8WCQ2</accession>